<dbReference type="GO" id="GO:0003677">
    <property type="term" value="F:DNA binding"/>
    <property type="evidence" value="ECO:0007669"/>
    <property type="project" value="UniProtKB-UniRule"/>
</dbReference>
<accession>A0A9N9ACB9</accession>
<dbReference type="OrthoDB" id="2350136at2759"/>
<evidence type="ECO:0000313" key="3">
    <source>
        <dbReference type="EMBL" id="CAG8525325.1"/>
    </source>
</evidence>
<feature type="DNA-binding region" description="HMG box" evidence="1">
    <location>
        <begin position="48"/>
        <end position="117"/>
    </location>
</feature>
<evidence type="ECO:0000256" key="1">
    <source>
        <dbReference type="PROSITE-ProRule" id="PRU00267"/>
    </source>
</evidence>
<keyword evidence="1" id="KW-0539">Nucleus</keyword>
<evidence type="ECO:0000313" key="4">
    <source>
        <dbReference type="Proteomes" id="UP000789572"/>
    </source>
</evidence>
<gene>
    <name evidence="3" type="ORF">POCULU_LOCUS3786</name>
</gene>
<protein>
    <submittedName>
        <fullName evidence="3">7613_t:CDS:1</fullName>
    </submittedName>
</protein>
<dbReference type="EMBL" id="CAJVPJ010000444">
    <property type="protein sequence ID" value="CAG8525325.1"/>
    <property type="molecule type" value="Genomic_DNA"/>
</dbReference>
<dbReference type="InterPro" id="IPR009071">
    <property type="entry name" value="HMG_box_dom"/>
</dbReference>
<dbReference type="Proteomes" id="UP000789572">
    <property type="component" value="Unassembled WGS sequence"/>
</dbReference>
<proteinExistence type="predicted"/>
<dbReference type="GO" id="GO:0005634">
    <property type="term" value="C:nucleus"/>
    <property type="evidence" value="ECO:0007669"/>
    <property type="project" value="UniProtKB-UniRule"/>
</dbReference>
<sequence>MSTQVRDYTWINISDQQDRSLPDDIKVSLPLQVEHEDLKPRQRNGRTPTRSQNAFFVYRIAYAKELQARGYWDCPMRDIIKRASSAWKTESPRVKEACQLMAKEAKKMHEKFFPSQRRRCKQVGQQVSPIYSRPIGIIYNVGLPGMTGLESVLITNASPGRHDDLLYSPSMEPSLPITFIDSPGSQVFTQATTPYEFGYYDTPQHNHVCICD</sequence>
<keyword evidence="1" id="KW-0238">DNA-binding</keyword>
<reference evidence="3" key="1">
    <citation type="submission" date="2021-06" db="EMBL/GenBank/DDBJ databases">
        <authorList>
            <person name="Kallberg Y."/>
            <person name="Tangrot J."/>
            <person name="Rosling A."/>
        </authorList>
    </citation>
    <scope>NUCLEOTIDE SEQUENCE</scope>
    <source>
        <strain evidence="3">IA702</strain>
    </source>
</reference>
<dbReference type="AlphaFoldDB" id="A0A9N9ACB9"/>
<dbReference type="Gene3D" id="1.10.30.10">
    <property type="entry name" value="High mobility group box domain"/>
    <property type="match status" value="1"/>
</dbReference>
<organism evidence="3 4">
    <name type="scientific">Paraglomus occultum</name>
    <dbReference type="NCBI Taxonomy" id="144539"/>
    <lineage>
        <taxon>Eukaryota</taxon>
        <taxon>Fungi</taxon>
        <taxon>Fungi incertae sedis</taxon>
        <taxon>Mucoromycota</taxon>
        <taxon>Glomeromycotina</taxon>
        <taxon>Glomeromycetes</taxon>
        <taxon>Paraglomerales</taxon>
        <taxon>Paraglomeraceae</taxon>
        <taxon>Paraglomus</taxon>
    </lineage>
</organism>
<dbReference type="PROSITE" id="PS50118">
    <property type="entry name" value="HMG_BOX_2"/>
    <property type="match status" value="1"/>
</dbReference>
<name>A0A9N9ACB9_9GLOM</name>
<keyword evidence="4" id="KW-1185">Reference proteome</keyword>
<feature type="domain" description="HMG box" evidence="2">
    <location>
        <begin position="48"/>
        <end position="117"/>
    </location>
</feature>
<dbReference type="SUPFAM" id="SSF47095">
    <property type="entry name" value="HMG-box"/>
    <property type="match status" value="1"/>
</dbReference>
<dbReference type="InterPro" id="IPR036910">
    <property type="entry name" value="HMG_box_dom_sf"/>
</dbReference>
<evidence type="ECO:0000259" key="2">
    <source>
        <dbReference type="PROSITE" id="PS50118"/>
    </source>
</evidence>
<comment type="caution">
    <text evidence="3">The sequence shown here is derived from an EMBL/GenBank/DDBJ whole genome shotgun (WGS) entry which is preliminary data.</text>
</comment>